<dbReference type="STRING" id="103827.A0A0N5D6T5"/>
<feature type="domain" description="Macroglobulin" evidence="3">
    <location>
        <begin position="44"/>
        <end position="137"/>
    </location>
</feature>
<reference evidence="6" key="1">
    <citation type="submission" date="2017-02" db="UniProtKB">
        <authorList>
            <consortium name="WormBaseParasite"/>
        </authorList>
    </citation>
    <scope>IDENTIFICATION</scope>
</reference>
<dbReference type="InterPro" id="IPR002890">
    <property type="entry name" value="MG2"/>
</dbReference>
<dbReference type="OrthoDB" id="6359008at2759"/>
<dbReference type="PANTHER" id="PTHR11412:SF136">
    <property type="entry name" value="CD109 ANTIGEN"/>
    <property type="match status" value="1"/>
</dbReference>
<dbReference type="WBParaSite" id="TCLT_0000875501-mRNA-1">
    <property type="protein sequence ID" value="TCLT_0000875501-mRNA-1"/>
    <property type="gene ID" value="TCLT_0000875501"/>
</dbReference>
<dbReference type="EMBL" id="UYYF01004677">
    <property type="protein sequence ID" value="VDN06325.1"/>
    <property type="molecule type" value="Genomic_DNA"/>
</dbReference>
<keyword evidence="5" id="KW-1185">Reference proteome</keyword>
<keyword evidence="1" id="KW-0732">Signal</keyword>
<dbReference type="Proteomes" id="UP000276776">
    <property type="component" value="Unassembled WGS sequence"/>
</dbReference>
<evidence type="ECO:0000313" key="5">
    <source>
        <dbReference type="Proteomes" id="UP000276776"/>
    </source>
</evidence>
<proteinExistence type="predicted"/>
<gene>
    <name evidence="4" type="ORF">TCLT_LOCUS8744</name>
</gene>
<dbReference type="AlphaFoldDB" id="A0A0N5D6T5"/>
<dbReference type="Pfam" id="PF01835">
    <property type="entry name" value="MG2"/>
    <property type="match status" value="1"/>
</dbReference>
<dbReference type="OMA" id="FLCILKS"/>
<name>A0A0N5D6T5_THECL</name>
<protein>
    <submittedName>
        <fullName evidence="6">MG2 domain-containing protein</fullName>
    </submittedName>
</protein>
<evidence type="ECO:0000259" key="3">
    <source>
        <dbReference type="Pfam" id="PF01835"/>
    </source>
</evidence>
<sequence>MMRVKFFVPGGMKRSDLYRIVIQAQNDNELFEKTIPGAPDIRNIFLQIDKTIYKPTDTVHLRALPLTTNGKLYNGPVDFSLMNADGFELIHKNKSVINNGFINVEFQVPQHLNFGEWKIIARADRYKPTIKSITFQVQQYEVPPFRLHIMAKETDDITVFELDVLARHANGRAISGQITVLCDCNANKIRSSIPSDSRKFSLCILHSGKDNEA</sequence>
<organism evidence="6">
    <name type="scientific">Thelazia callipaeda</name>
    <name type="common">Oriental eyeworm</name>
    <name type="synonym">Parasitic nematode</name>
    <dbReference type="NCBI Taxonomy" id="103827"/>
    <lineage>
        <taxon>Eukaryota</taxon>
        <taxon>Metazoa</taxon>
        <taxon>Ecdysozoa</taxon>
        <taxon>Nematoda</taxon>
        <taxon>Chromadorea</taxon>
        <taxon>Rhabditida</taxon>
        <taxon>Spirurina</taxon>
        <taxon>Spiruromorpha</taxon>
        <taxon>Thelazioidea</taxon>
        <taxon>Thelaziidae</taxon>
        <taxon>Thelazia</taxon>
    </lineage>
</organism>
<dbReference type="PANTHER" id="PTHR11412">
    <property type="entry name" value="MACROGLOBULIN / COMPLEMENT"/>
    <property type="match status" value="1"/>
</dbReference>
<keyword evidence="2" id="KW-0882">Thioester bond</keyword>
<evidence type="ECO:0000313" key="4">
    <source>
        <dbReference type="EMBL" id="VDN06325.1"/>
    </source>
</evidence>
<dbReference type="InterPro" id="IPR050473">
    <property type="entry name" value="A2M/Complement_sys"/>
</dbReference>
<dbReference type="Gene3D" id="2.60.40.1930">
    <property type="match status" value="1"/>
</dbReference>
<evidence type="ECO:0000256" key="2">
    <source>
        <dbReference type="ARBA" id="ARBA00022966"/>
    </source>
</evidence>
<evidence type="ECO:0000313" key="6">
    <source>
        <dbReference type="WBParaSite" id="TCLT_0000875501-mRNA-1"/>
    </source>
</evidence>
<accession>A0A0N5D6T5</accession>
<reference evidence="4 5" key="2">
    <citation type="submission" date="2018-11" db="EMBL/GenBank/DDBJ databases">
        <authorList>
            <consortium name="Pathogen Informatics"/>
        </authorList>
    </citation>
    <scope>NUCLEOTIDE SEQUENCE [LARGE SCALE GENOMIC DNA]</scope>
</reference>
<dbReference type="GO" id="GO:0004866">
    <property type="term" value="F:endopeptidase inhibitor activity"/>
    <property type="evidence" value="ECO:0007669"/>
    <property type="project" value="InterPro"/>
</dbReference>
<evidence type="ECO:0000256" key="1">
    <source>
        <dbReference type="ARBA" id="ARBA00022729"/>
    </source>
</evidence>